<feature type="transmembrane region" description="Helical" evidence="5">
    <location>
        <begin position="344"/>
        <end position="365"/>
    </location>
</feature>
<evidence type="ECO:0000256" key="5">
    <source>
        <dbReference type="SAM" id="Phobius"/>
    </source>
</evidence>
<name>A0A9P4Q019_9PEZI</name>
<dbReference type="AlphaFoldDB" id="A0A9P4Q019"/>
<reference evidence="8" key="1">
    <citation type="journal article" date="2020" name="Stud. Mycol.">
        <title>101 Dothideomycetes genomes: a test case for predicting lifestyles and emergence of pathogens.</title>
        <authorList>
            <person name="Haridas S."/>
            <person name="Albert R."/>
            <person name="Binder M."/>
            <person name="Bloem J."/>
            <person name="Labutti K."/>
            <person name="Salamov A."/>
            <person name="Andreopoulos B."/>
            <person name="Baker S."/>
            <person name="Barry K."/>
            <person name="Bills G."/>
            <person name="Bluhm B."/>
            <person name="Cannon C."/>
            <person name="Castanera R."/>
            <person name="Culley D."/>
            <person name="Daum C."/>
            <person name="Ezra D."/>
            <person name="Gonzalez J."/>
            <person name="Henrissat B."/>
            <person name="Kuo A."/>
            <person name="Liang C."/>
            <person name="Lipzen A."/>
            <person name="Lutzoni F."/>
            <person name="Magnuson J."/>
            <person name="Mondo S."/>
            <person name="Nolan M."/>
            <person name="Ohm R."/>
            <person name="Pangilinan J."/>
            <person name="Park H.-J."/>
            <person name="Ramirez L."/>
            <person name="Alfaro M."/>
            <person name="Sun H."/>
            <person name="Tritt A."/>
            <person name="Yoshinaga Y."/>
            <person name="Zwiers L.-H."/>
            <person name="Turgeon B."/>
            <person name="Goodwin S."/>
            <person name="Spatafora J."/>
            <person name="Crous P."/>
            <person name="Grigoriev I."/>
        </authorList>
    </citation>
    <scope>NUCLEOTIDE SEQUENCE</scope>
    <source>
        <strain evidence="8">CBS 116435</strain>
    </source>
</reference>
<keyword evidence="6" id="KW-0732">Signal</keyword>
<evidence type="ECO:0000313" key="9">
    <source>
        <dbReference type="Proteomes" id="UP000799441"/>
    </source>
</evidence>
<dbReference type="EMBL" id="MU003855">
    <property type="protein sequence ID" value="KAF2716990.1"/>
    <property type="molecule type" value="Genomic_DNA"/>
</dbReference>
<keyword evidence="2 5" id="KW-0812">Transmembrane</keyword>
<evidence type="ECO:0000259" key="7">
    <source>
        <dbReference type="Pfam" id="PF13813"/>
    </source>
</evidence>
<keyword evidence="4 5" id="KW-0472">Membrane</keyword>
<evidence type="ECO:0000256" key="6">
    <source>
        <dbReference type="SAM" id="SignalP"/>
    </source>
</evidence>
<keyword evidence="3 5" id="KW-1133">Transmembrane helix</keyword>
<feature type="transmembrane region" description="Helical" evidence="5">
    <location>
        <begin position="385"/>
        <end position="406"/>
    </location>
</feature>
<dbReference type="GO" id="GO:0016020">
    <property type="term" value="C:membrane"/>
    <property type="evidence" value="ECO:0007669"/>
    <property type="project" value="UniProtKB-SubCell"/>
</dbReference>
<evidence type="ECO:0000256" key="4">
    <source>
        <dbReference type="ARBA" id="ARBA00023136"/>
    </source>
</evidence>
<gene>
    <name evidence="8" type="ORF">K431DRAFT_288935</name>
</gene>
<comment type="caution">
    <text evidence="8">The sequence shown here is derived from an EMBL/GenBank/DDBJ whole genome shotgun (WGS) entry which is preliminary data.</text>
</comment>
<feature type="signal peptide" evidence="6">
    <location>
        <begin position="1"/>
        <end position="22"/>
    </location>
</feature>
<evidence type="ECO:0000256" key="1">
    <source>
        <dbReference type="ARBA" id="ARBA00004141"/>
    </source>
</evidence>
<evidence type="ECO:0000256" key="3">
    <source>
        <dbReference type="ARBA" id="ARBA00022989"/>
    </source>
</evidence>
<accession>A0A9P4Q019</accession>
<proteinExistence type="predicted"/>
<comment type="subcellular location">
    <subcellularLocation>
        <location evidence="1">Membrane</location>
        <topology evidence="1">Multi-pass membrane protein</topology>
    </subcellularLocation>
</comment>
<feature type="transmembrane region" description="Helical" evidence="5">
    <location>
        <begin position="311"/>
        <end position="332"/>
    </location>
</feature>
<keyword evidence="9" id="KW-1185">Reference proteome</keyword>
<evidence type="ECO:0000256" key="2">
    <source>
        <dbReference type="ARBA" id="ARBA00022692"/>
    </source>
</evidence>
<feature type="domain" description="Wax synthase" evidence="7">
    <location>
        <begin position="257"/>
        <end position="327"/>
    </location>
</feature>
<dbReference type="Pfam" id="PF13813">
    <property type="entry name" value="MBOAT_2"/>
    <property type="match status" value="1"/>
</dbReference>
<sequence length="441" mass="50234">MRGVDVVSCNALLWSLFFLVFRDPWRDFCRLDTEKPHVEERRFKRREKLREWELYGRVASPGSPAGSESEELVSQLKKKETGLPTSLASPGRFKARRRVAFRRAEYTYPGEDDASILARLGWVGTLLASIRLTNWKIGLASHDKAQPPPKGFSSRRLFIVQAVISFFRGYLILDLTSAYTGHDAFFTNPAVSITSPLPPNILGAGPVRLIPPHFIRTMVTAAQAWALISQMFYLPCLLPVCLNYFDLVPDQWSPHTWPSYFGPWRSVLKNGVRGFWGRYWHQTMRHSVAAPGYALADFMGWCEDEGGLKRYALITASGFLLSGVVHMGLVPPEPLHATLEPNQIRLLVAGFFWLQALPVMVEALASRSFSKKCHGSYNNPWDVNGRRIFVGIWVLFWFSFSLIPLAEAGKQLGYWRVWLVPLSIWKRLNEGTWIAWPVLQH</sequence>
<dbReference type="Proteomes" id="UP000799441">
    <property type="component" value="Unassembled WGS sequence"/>
</dbReference>
<protein>
    <recommendedName>
        <fullName evidence="7">Wax synthase domain-containing protein</fullName>
    </recommendedName>
</protein>
<evidence type="ECO:0000313" key="8">
    <source>
        <dbReference type="EMBL" id="KAF2716990.1"/>
    </source>
</evidence>
<feature type="chain" id="PRO_5040441250" description="Wax synthase domain-containing protein" evidence="6">
    <location>
        <begin position="23"/>
        <end position="441"/>
    </location>
</feature>
<organism evidence="8 9">
    <name type="scientific">Polychaeton citri CBS 116435</name>
    <dbReference type="NCBI Taxonomy" id="1314669"/>
    <lineage>
        <taxon>Eukaryota</taxon>
        <taxon>Fungi</taxon>
        <taxon>Dikarya</taxon>
        <taxon>Ascomycota</taxon>
        <taxon>Pezizomycotina</taxon>
        <taxon>Dothideomycetes</taxon>
        <taxon>Dothideomycetidae</taxon>
        <taxon>Capnodiales</taxon>
        <taxon>Capnodiaceae</taxon>
        <taxon>Polychaeton</taxon>
    </lineage>
</organism>
<dbReference type="InterPro" id="IPR032805">
    <property type="entry name" value="Wax_synthase_dom"/>
</dbReference>
<dbReference type="OrthoDB" id="1077582at2759"/>